<proteinExistence type="predicted"/>
<evidence type="ECO:0000256" key="2">
    <source>
        <dbReference type="ARBA" id="ARBA00022692"/>
    </source>
</evidence>
<dbReference type="EMBL" id="JBFCZG010000007">
    <property type="protein sequence ID" value="KAL3419878.1"/>
    <property type="molecule type" value="Genomic_DNA"/>
</dbReference>
<dbReference type="InterPro" id="IPR051617">
    <property type="entry name" value="UNC-93-like_regulator"/>
</dbReference>
<evidence type="ECO:0000256" key="1">
    <source>
        <dbReference type="ARBA" id="ARBA00004141"/>
    </source>
</evidence>
<feature type="transmembrane region" description="Helical" evidence="5">
    <location>
        <begin position="155"/>
        <end position="178"/>
    </location>
</feature>
<organism evidence="6 7">
    <name type="scientific">Phlyctema vagabunda</name>
    <dbReference type="NCBI Taxonomy" id="108571"/>
    <lineage>
        <taxon>Eukaryota</taxon>
        <taxon>Fungi</taxon>
        <taxon>Dikarya</taxon>
        <taxon>Ascomycota</taxon>
        <taxon>Pezizomycotina</taxon>
        <taxon>Leotiomycetes</taxon>
        <taxon>Helotiales</taxon>
        <taxon>Dermateaceae</taxon>
        <taxon>Phlyctema</taxon>
    </lineage>
</organism>
<evidence type="ECO:0000256" key="3">
    <source>
        <dbReference type="ARBA" id="ARBA00022989"/>
    </source>
</evidence>
<accession>A0ABR4P987</accession>
<protein>
    <submittedName>
        <fullName evidence="6">DUF895 domain membrane protein</fullName>
    </submittedName>
</protein>
<feature type="transmembrane region" description="Helical" evidence="5">
    <location>
        <begin position="236"/>
        <end position="256"/>
    </location>
</feature>
<dbReference type="Gene3D" id="1.20.1250.20">
    <property type="entry name" value="MFS general substrate transporter like domains"/>
    <property type="match status" value="1"/>
</dbReference>
<comment type="caution">
    <text evidence="6">The sequence shown here is derived from an EMBL/GenBank/DDBJ whole genome shotgun (WGS) entry which is preliminary data.</text>
</comment>
<evidence type="ECO:0000313" key="7">
    <source>
        <dbReference type="Proteomes" id="UP001629113"/>
    </source>
</evidence>
<comment type="subcellular location">
    <subcellularLocation>
        <location evidence="1">Membrane</location>
        <topology evidence="1">Multi-pass membrane protein</topology>
    </subcellularLocation>
</comment>
<feature type="transmembrane region" description="Helical" evidence="5">
    <location>
        <begin position="329"/>
        <end position="347"/>
    </location>
</feature>
<feature type="transmembrane region" description="Helical" evidence="5">
    <location>
        <begin position="190"/>
        <end position="208"/>
    </location>
</feature>
<dbReference type="InterPro" id="IPR036259">
    <property type="entry name" value="MFS_trans_sf"/>
</dbReference>
<dbReference type="Pfam" id="PF07690">
    <property type="entry name" value="MFS_1"/>
    <property type="match status" value="1"/>
</dbReference>
<sequence>MAESPLGTDSEVAGVQAERRAWYRSTLFNAFVIGGVGFMAPGLWNAMNSFGAGGAQSPFLINAANALVFGLMGFLCLFGGPIANRIGLRYTLLLGAAGYPLYSAGLYTNNRYGNVWFVLVGAVACGISAGLFWASEGAVALGYPEPTKRGRYMNIWLWFRTGGPLVGGAIVLALNHSAAQKKKGKVGYETYLVFIALQCLSIPIALLLTPPEKVQRSDGSKVIVRAEKSFKAEFKALWRLTYNKILLLLPVFWAAYFNQYSGNFQTYYFGVRARALIGFVGNFFTLLSSTIMSVLLDYKKLPVIKRIRYGSVEIRERSSEVVITIPSRFFYVVAVHILAWVYGWVIQEKYTANPPSYDWEDSGFIEGFFVIILWSFAQQSLQNWLYYLVSTMTDNISELSRFTGILRGQESFAQAVSFGLNTRSWTGGRVPLAVNTILLGLAVVPTWLVVRNHIPVEAGRKQAEADESDVGELGVQKASGADFTSSALAPEEAIVDAKERSKIATGQTFDAK</sequence>
<feature type="transmembrane region" description="Helical" evidence="5">
    <location>
        <begin position="276"/>
        <end position="298"/>
    </location>
</feature>
<evidence type="ECO:0000313" key="6">
    <source>
        <dbReference type="EMBL" id="KAL3419878.1"/>
    </source>
</evidence>
<dbReference type="PANTHER" id="PTHR23294:SF19">
    <property type="entry name" value="DUF895 DOMAIN MEMBRANE PROTEIN-RELATED"/>
    <property type="match status" value="1"/>
</dbReference>
<keyword evidence="3 5" id="KW-1133">Transmembrane helix</keyword>
<gene>
    <name evidence="6" type="ORF">PVAG01_08377</name>
</gene>
<feature type="transmembrane region" description="Helical" evidence="5">
    <location>
        <begin position="90"/>
        <end position="108"/>
    </location>
</feature>
<dbReference type="Proteomes" id="UP001629113">
    <property type="component" value="Unassembled WGS sequence"/>
</dbReference>
<feature type="transmembrane region" description="Helical" evidence="5">
    <location>
        <begin position="114"/>
        <end position="134"/>
    </location>
</feature>
<keyword evidence="4 5" id="KW-0472">Membrane</keyword>
<keyword evidence="7" id="KW-1185">Reference proteome</keyword>
<feature type="transmembrane region" description="Helical" evidence="5">
    <location>
        <begin position="27"/>
        <end position="47"/>
    </location>
</feature>
<evidence type="ECO:0000256" key="5">
    <source>
        <dbReference type="SAM" id="Phobius"/>
    </source>
</evidence>
<feature type="transmembrane region" description="Helical" evidence="5">
    <location>
        <begin position="59"/>
        <end position="78"/>
    </location>
</feature>
<dbReference type="PANTHER" id="PTHR23294">
    <property type="entry name" value="ET TRANSLATION PRODUCT-RELATED"/>
    <property type="match status" value="1"/>
</dbReference>
<dbReference type="SUPFAM" id="SSF103473">
    <property type="entry name" value="MFS general substrate transporter"/>
    <property type="match status" value="1"/>
</dbReference>
<evidence type="ECO:0000256" key="4">
    <source>
        <dbReference type="ARBA" id="ARBA00023136"/>
    </source>
</evidence>
<name>A0ABR4P987_9HELO</name>
<dbReference type="InterPro" id="IPR011701">
    <property type="entry name" value="MFS"/>
</dbReference>
<keyword evidence="2 5" id="KW-0812">Transmembrane</keyword>
<feature type="transmembrane region" description="Helical" evidence="5">
    <location>
        <begin position="432"/>
        <end position="450"/>
    </location>
</feature>
<reference evidence="6 7" key="1">
    <citation type="submission" date="2024-06" db="EMBL/GenBank/DDBJ databases">
        <title>Complete genome of Phlyctema vagabunda strain 19-DSS-EL-015.</title>
        <authorList>
            <person name="Fiorenzani C."/>
        </authorList>
    </citation>
    <scope>NUCLEOTIDE SEQUENCE [LARGE SCALE GENOMIC DNA]</scope>
    <source>
        <strain evidence="6 7">19-DSS-EL-015</strain>
    </source>
</reference>